<keyword evidence="1" id="KW-1133">Transmembrane helix</keyword>
<feature type="transmembrane region" description="Helical" evidence="1">
    <location>
        <begin position="61"/>
        <end position="87"/>
    </location>
</feature>
<evidence type="ECO:0000256" key="1">
    <source>
        <dbReference type="SAM" id="Phobius"/>
    </source>
</evidence>
<protein>
    <submittedName>
        <fullName evidence="2">Uncharacterized protein</fullName>
    </submittedName>
</protein>
<proteinExistence type="predicted"/>
<reference evidence="2" key="1">
    <citation type="submission" date="2022-08" db="UniProtKB">
        <authorList>
            <consortium name="EnsemblMetazoa"/>
        </authorList>
    </citation>
    <scope>IDENTIFICATION</scope>
</reference>
<accession>A0A8W7Q357</accession>
<feature type="transmembrane region" description="Helical" evidence="1">
    <location>
        <begin position="149"/>
        <end position="175"/>
    </location>
</feature>
<keyword evidence="1" id="KW-0472">Membrane</keyword>
<organism evidence="2">
    <name type="scientific">Anopheles coluzzii</name>
    <name type="common">African malaria mosquito</name>
    <dbReference type="NCBI Taxonomy" id="1518534"/>
    <lineage>
        <taxon>Eukaryota</taxon>
        <taxon>Metazoa</taxon>
        <taxon>Ecdysozoa</taxon>
        <taxon>Arthropoda</taxon>
        <taxon>Hexapoda</taxon>
        <taxon>Insecta</taxon>
        <taxon>Pterygota</taxon>
        <taxon>Neoptera</taxon>
        <taxon>Endopterygota</taxon>
        <taxon>Diptera</taxon>
        <taxon>Nematocera</taxon>
        <taxon>Culicoidea</taxon>
        <taxon>Culicidae</taxon>
        <taxon>Anophelinae</taxon>
        <taxon>Anopheles</taxon>
    </lineage>
</organism>
<name>A0A8W7Q357_ANOCL</name>
<dbReference type="AlphaFoldDB" id="A0A8W7Q357"/>
<feature type="transmembrane region" description="Helical" evidence="1">
    <location>
        <begin position="181"/>
        <end position="202"/>
    </location>
</feature>
<keyword evidence="1" id="KW-0812">Transmembrane</keyword>
<dbReference type="EnsemblMetazoa" id="ACOM042163-RA">
    <property type="protein sequence ID" value="ACOM042163-PA.1"/>
    <property type="gene ID" value="ACOM042163"/>
</dbReference>
<sequence>MVSTVAMVVHWLAGNLRDGRGTADQQVGSALHWGCMTTVPTVGRFVMSGGSRVAGGPVVHLLVLVPTVGTVGLVSVTMSAMSAVSTVSAVSAVSTVSTMSVRFMTVGLVLVATVSLVLHMTAMSVSLVLVATSMSVTLVLVATSMSVTLVFMAAVSLVLVSTVSLMLMTSVTLVFHVPSVSVSLMLVASVTLVLVSTTVVEVKKCKTMPKRSDPAWSGAITVSRTRHTRIQKQANDSSRRYVYTLTPTASMPRFDYPPKRNKGGKDCFSSIRTELLIFSPSSLYRNMTVRRVRDAYGIISGSTLATAVSKKKRSCTFVKMCRPVEIVFFCRVVVMAEDIQGGSRTKNASIEQKSTIDFDTSPGSISFQTTISLVCVCVSAIFRYLILCIQEAVLGCVCVCRW</sequence>
<evidence type="ECO:0000313" key="2">
    <source>
        <dbReference type="EnsemblMetazoa" id="ACOM042163-PA.1"/>
    </source>
</evidence>
<dbReference type="Proteomes" id="UP000075882">
    <property type="component" value="Unassembled WGS sequence"/>
</dbReference>